<keyword evidence="1" id="KW-0812">Transmembrane</keyword>
<evidence type="ECO:0000313" key="2">
    <source>
        <dbReference type="EMBL" id="NER32105.1"/>
    </source>
</evidence>
<accession>A0A6B3NMH1</accession>
<keyword evidence="1" id="KW-1133">Transmembrane helix</keyword>
<name>A0A6B3NMH1_9CYAN</name>
<proteinExistence type="predicted"/>
<organism evidence="2">
    <name type="scientific">Symploca sp. SIO1C4</name>
    <dbReference type="NCBI Taxonomy" id="2607765"/>
    <lineage>
        <taxon>Bacteria</taxon>
        <taxon>Bacillati</taxon>
        <taxon>Cyanobacteriota</taxon>
        <taxon>Cyanophyceae</taxon>
        <taxon>Coleofasciculales</taxon>
        <taxon>Coleofasciculaceae</taxon>
        <taxon>Symploca</taxon>
    </lineage>
</organism>
<evidence type="ECO:0008006" key="3">
    <source>
        <dbReference type="Google" id="ProtNLM"/>
    </source>
</evidence>
<sequence>MSSLQKQTERAFVRRRRKNRHNLWFERIIAILALLNLLLVLFDVSYIPLRDFWLHRKVQVFSFKIGPLEYEGFPLSFAWLIPDITELYDPFKGIVEYRDTKQYLEKVDKLENELNDPDVRSQEIEIILADLRRRSIEMIDTNPFQVANKTGTLEKIKNEMLDHLPNPDDSSKQAFDNFWTQENIINQSQELDFFNKEIRPLIETNYFRPIGENGKFVDLFGLIDFPFFVVISLEFLARTWWISKRRTGVSWLDAMLWRWYDIFFLIPIWRWLRIIPVTIRLEQARLIDLSRVAKQIRQGFVAEIAEDMTEVVVIQVINEAQRSIREGDITKLILQQEERPYIDLNDTDEVAELTTIMLQMVVHRILPKIRPDLEALLQHNLNKLLNQSPVYQGLSQVPGMGELQNQLSTKFVKDFTQVVSDSLESLIEEDPVGEQLLRNLIEHLTQVAGSEIQAEKRLQEIQYLLTALLEEVKVNYVEHLSEEDLEEILDQTRAIRQISQK</sequence>
<protein>
    <recommendedName>
        <fullName evidence="3">Ion transporter</fullName>
    </recommendedName>
</protein>
<feature type="transmembrane region" description="Helical" evidence="1">
    <location>
        <begin position="24"/>
        <end position="47"/>
    </location>
</feature>
<keyword evidence="1" id="KW-0472">Membrane</keyword>
<dbReference type="AlphaFoldDB" id="A0A6B3NMH1"/>
<reference evidence="2" key="1">
    <citation type="submission" date="2019-11" db="EMBL/GenBank/DDBJ databases">
        <title>Genomic insights into an expanded diversity of filamentous marine cyanobacteria reveals the extraordinary biosynthetic potential of Moorea and Okeania.</title>
        <authorList>
            <person name="Ferreira Leao T."/>
            <person name="Wang M."/>
            <person name="Moss N."/>
            <person name="Da Silva R."/>
            <person name="Sanders J."/>
            <person name="Nurk S."/>
            <person name="Gurevich A."/>
            <person name="Humphrey G."/>
            <person name="Reher R."/>
            <person name="Zhu Q."/>
            <person name="Belda-Ferre P."/>
            <person name="Glukhov E."/>
            <person name="Rex R."/>
            <person name="Dorrestein P.C."/>
            <person name="Knight R."/>
            <person name="Pevzner P."/>
            <person name="Gerwick W.H."/>
            <person name="Gerwick L."/>
        </authorList>
    </citation>
    <scope>NUCLEOTIDE SEQUENCE</scope>
    <source>
        <strain evidence="2">SIO1C4</strain>
    </source>
</reference>
<gene>
    <name evidence="2" type="ORF">F6J89_32010</name>
</gene>
<comment type="caution">
    <text evidence="2">The sequence shown here is derived from an EMBL/GenBank/DDBJ whole genome shotgun (WGS) entry which is preliminary data.</text>
</comment>
<dbReference type="EMBL" id="JAAHFQ010001068">
    <property type="protein sequence ID" value="NER32105.1"/>
    <property type="molecule type" value="Genomic_DNA"/>
</dbReference>
<evidence type="ECO:0000256" key="1">
    <source>
        <dbReference type="SAM" id="Phobius"/>
    </source>
</evidence>